<dbReference type="Pfam" id="PF13460">
    <property type="entry name" value="NAD_binding_10"/>
    <property type="match status" value="1"/>
</dbReference>
<dbReference type="STRING" id="1231336.L248_1004"/>
<evidence type="ECO:0000313" key="3">
    <source>
        <dbReference type="Proteomes" id="UP000030647"/>
    </source>
</evidence>
<proteinExistence type="predicted"/>
<evidence type="ECO:0000313" key="2">
    <source>
        <dbReference type="EMBL" id="ERL64342.1"/>
    </source>
</evidence>
<dbReference type="InterPro" id="IPR051606">
    <property type="entry name" value="Polyketide_Oxido-like"/>
</dbReference>
<dbReference type="AlphaFoldDB" id="U4TS90"/>
<keyword evidence="3" id="KW-1185">Reference proteome</keyword>
<feature type="domain" description="NAD(P)-binding" evidence="1">
    <location>
        <begin position="7"/>
        <end position="198"/>
    </location>
</feature>
<dbReference type="Gene3D" id="3.40.50.720">
    <property type="entry name" value="NAD(P)-binding Rossmann-like Domain"/>
    <property type="match status" value="1"/>
</dbReference>
<organism evidence="2 3">
    <name type="scientific">Schleiferilactobacillus shenzhenensis LY-73</name>
    <dbReference type="NCBI Taxonomy" id="1231336"/>
    <lineage>
        <taxon>Bacteria</taxon>
        <taxon>Bacillati</taxon>
        <taxon>Bacillota</taxon>
        <taxon>Bacilli</taxon>
        <taxon>Lactobacillales</taxon>
        <taxon>Lactobacillaceae</taxon>
        <taxon>Schleiferilactobacillus</taxon>
    </lineage>
</organism>
<sequence>MKIGVIGATGRVGKFITAEALDRGHSVRGFARHMTLAHDRRLQLIQADIMAMTPTDIAGLDALVSAYRAPRGQERLYVTAAEALANLLKGTGVRLLVVGGAGSSFADETKTTRFYETPDFPESIYATSMYMARSTQVLDLAPQLTWTYISPAERFLADGPKTGAYRTSAGILLRDADGRSEISMADYAVAVVDELEHPQYLNSQMAVAW</sequence>
<dbReference type="SUPFAM" id="SSF51735">
    <property type="entry name" value="NAD(P)-binding Rossmann-fold domains"/>
    <property type="match status" value="1"/>
</dbReference>
<dbReference type="OrthoDB" id="9785372at2"/>
<accession>U4TS90</accession>
<dbReference type="HOGENOM" id="CLU_025711_3_2_9"/>
<dbReference type="InterPro" id="IPR016040">
    <property type="entry name" value="NAD(P)-bd_dom"/>
</dbReference>
<reference evidence="3" key="1">
    <citation type="journal article" date="2013" name="Genome Announc.">
        <title>Whole-Genome Sequencing of Lactobacillus shenzhenensis Strain LY-73T.</title>
        <authorList>
            <person name="Lin Z."/>
            <person name="Liu Z."/>
            <person name="Yang R."/>
            <person name="Zou Y."/>
            <person name="Wan D."/>
            <person name="Chen J."/>
            <person name="Guo M."/>
            <person name="Zhao J."/>
            <person name="Fang C."/>
            <person name="Yang R."/>
            <person name="Liu F."/>
        </authorList>
    </citation>
    <scope>NUCLEOTIDE SEQUENCE [LARGE SCALE GENOMIC DNA]</scope>
    <source>
        <strain evidence="3">LY-73</strain>
    </source>
</reference>
<name>U4TS90_9LACO</name>
<dbReference type="eggNOG" id="COG2910">
    <property type="taxonomic scope" value="Bacteria"/>
</dbReference>
<dbReference type="Proteomes" id="UP000030647">
    <property type="component" value="Unassembled WGS sequence"/>
</dbReference>
<evidence type="ECO:0000259" key="1">
    <source>
        <dbReference type="Pfam" id="PF13460"/>
    </source>
</evidence>
<gene>
    <name evidence="2" type="primary">ywnB</name>
    <name evidence="2" type="ORF">L248_1004</name>
</gene>
<dbReference type="PANTHER" id="PTHR43355:SF2">
    <property type="entry name" value="FLAVIN REDUCTASE (NADPH)"/>
    <property type="match status" value="1"/>
</dbReference>
<dbReference type="PANTHER" id="PTHR43355">
    <property type="entry name" value="FLAVIN REDUCTASE (NADPH)"/>
    <property type="match status" value="1"/>
</dbReference>
<dbReference type="InterPro" id="IPR036291">
    <property type="entry name" value="NAD(P)-bd_dom_sf"/>
</dbReference>
<protein>
    <submittedName>
        <fullName evidence="2">YwnB</fullName>
    </submittedName>
</protein>
<dbReference type="EMBL" id="KI271599">
    <property type="protein sequence ID" value="ERL64342.1"/>
    <property type="molecule type" value="Genomic_DNA"/>
</dbReference>
<dbReference type="GO" id="GO:0016646">
    <property type="term" value="F:oxidoreductase activity, acting on the CH-NH group of donors, NAD or NADP as acceptor"/>
    <property type="evidence" value="ECO:0007669"/>
    <property type="project" value="TreeGrafter"/>
</dbReference>
<dbReference type="RefSeq" id="WP_022530336.1">
    <property type="nucleotide sequence ID" value="NZ_KI271599.1"/>
</dbReference>